<feature type="domain" description="DUF7779" evidence="1">
    <location>
        <begin position="174"/>
        <end position="249"/>
    </location>
</feature>
<sequence length="693" mass="79185">MKERIKAYFSQIDRKWLLIFDNADDSDMWMKDSGAASALRDFLPYNTQGHIIFTTRNRKLAVKLASSDVVHVRELDEKAGLEFLERSLIEGSLLNDHHAMITLLEQLTFLPLAVTQAAAYMNENSIGVSDYLLLLQEQEADVVELLSEDFDDDGRYKDTQNPVAMTWLISFHQVQKLDRLAADYLSLMACVDPRNIPESFLPRPASKKKMIDALGLLSAYSFITIQPGNESITLHRLVHLATRNWMKKADQFTLYIRKTADRLSETFPRNDDTNRQLWREYLPHALFLLNESVFRQQQGHYTDYIQNVGTCLYSDGRYNEAEKLLVQVMETRKQVLGPEHPDTLTSMASLTATYWNQGQWKEAKELGIQMMETQKQVLGPEHPDSLASISNLAATYRNQARWKEAEALEVHVMETQKQVLGPEHPSTLISISNLAATYRNQGRWKKAEELEIQVMVTSERVLGPNHPSTLTSISNLAATYRNQGRWKEAEKLEIQVMVTSERVLGPNHPSTLTSISNLAATYRNQGRWKEAEELEIQVMETQKQVLGPKHPSTLTSISNLAATYRNQGRWKKAEELEIQVMETQKQVLGPKHPSTLTSMANLAATYRNQGRWKEADELEIQVMETRKQVLGPEHPNTLPSVHDLAYILKQLGIIPDALTLIKKSVEPEESTQRDSKLVTGGKWRAFTRIFRRQ</sequence>
<proteinExistence type="predicted"/>
<organism evidence="2 3">
    <name type="scientific">Aspergillus chevalieri</name>
    <name type="common">Eurotium chevalieri</name>
    <dbReference type="NCBI Taxonomy" id="182096"/>
    <lineage>
        <taxon>Eukaryota</taxon>
        <taxon>Fungi</taxon>
        <taxon>Dikarya</taxon>
        <taxon>Ascomycota</taxon>
        <taxon>Pezizomycotina</taxon>
        <taxon>Eurotiomycetes</taxon>
        <taxon>Eurotiomycetidae</taxon>
        <taxon>Eurotiales</taxon>
        <taxon>Aspergillaceae</taxon>
        <taxon>Aspergillus</taxon>
        <taxon>Aspergillus subgen. Aspergillus</taxon>
    </lineage>
</organism>
<reference evidence="2" key="2">
    <citation type="submission" date="2021-02" db="EMBL/GenBank/DDBJ databases">
        <title>Aspergillus chevalieri M1 genome sequence.</title>
        <authorList>
            <person name="Kadooka C."/>
            <person name="Mori K."/>
            <person name="Futagami T."/>
        </authorList>
    </citation>
    <scope>NUCLEOTIDE SEQUENCE</scope>
    <source>
        <strain evidence="2">M1</strain>
    </source>
</reference>
<dbReference type="PRINTS" id="PR00381">
    <property type="entry name" value="KINESINLIGHT"/>
</dbReference>
<evidence type="ECO:0000259" key="1">
    <source>
        <dbReference type="Pfam" id="PF25000"/>
    </source>
</evidence>
<dbReference type="InterPro" id="IPR056681">
    <property type="entry name" value="DUF7779"/>
</dbReference>
<dbReference type="InterPro" id="IPR027417">
    <property type="entry name" value="P-loop_NTPase"/>
</dbReference>
<dbReference type="PANTHER" id="PTHR46082">
    <property type="entry name" value="ATP/GTP-BINDING PROTEIN-RELATED"/>
    <property type="match status" value="1"/>
</dbReference>
<dbReference type="GeneID" id="66981533"/>
<dbReference type="Gene3D" id="3.40.50.300">
    <property type="entry name" value="P-loop containing nucleotide triphosphate hydrolases"/>
    <property type="match status" value="1"/>
</dbReference>
<dbReference type="Gene3D" id="1.25.40.10">
    <property type="entry name" value="Tetratricopeptide repeat domain"/>
    <property type="match status" value="2"/>
</dbReference>
<evidence type="ECO:0000313" key="2">
    <source>
        <dbReference type="EMBL" id="BCR87174.1"/>
    </source>
</evidence>
<dbReference type="PANTHER" id="PTHR46082:SF11">
    <property type="entry name" value="AAA+ ATPASE DOMAIN-CONTAINING PROTEIN-RELATED"/>
    <property type="match status" value="1"/>
</dbReference>
<keyword evidence="3" id="KW-1185">Reference proteome</keyword>
<dbReference type="AlphaFoldDB" id="A0A7R7VNH4"/>
<protein>
    <recommendedName>
        <fullName evidence="1">DUF7779 domain-containing protein</fullName>
    </recommendedName>
</protein>
<gene>
    <name evidence="2" type="ORF">ACHE_31161A</name>
</gene>
<dbReference type="RefSeq" id="XP_043135696.1">
    <property type="nucleotide sequence ID" value="XM_043277860.1"/>
</dbReference>
<dbReference type="Pfam" id="PF13424">
    <property type="entry name" value="TPR_12"/>
    <property type="match status" value="3"/>
</dbReference>
<dbReference type="InterPro" id="IPR053137">
    <property type="entry name" value="NLR-like"/>
</dbReference>
<dbReference type="KEGG" id="ache:ACHE_31161A"/>
<accession>A0A7R7VNH4</accession>
<evidence type="ECO:0000313" key="3">
    <source>
        <dbReference type="Proteomes" id="UP000637239"/>
    </source>
</evidence>
<dbReference type="SUPFAM" id="SSF52540">
    <property type="entry name" value="P-loop containing nucleoside triphosphate hydrolases"/>
    <property type="match status" value="1"/>
</dbReference>
<dbReference type="Pfam" id="PF25000">
    <property type="entry name" value="DUF7779"/>
    <property type="match status" value="1"/>
</dbReference>
<dbReference type="SUPFAM" id="SSF48452">
    <property type="entry name" value="TPR-like"/>
    <property type="match status" value="3"/>
</dbReference>
<dbReference type="Pfam" id="PF13374">
    <property type="entry name" value="TPR_10"/>
    <property type="match status" value="2"/>
</dbReference>
<dbReference type="Proteomes" id="UP000637239">
    <property type="component" value="Chromosome 3"/>
</dbReference>
<reference evidence="2" key="1">
    <citation type="submission" date="2021-01" db="EMBL/GenBank/DDBJ databases">
        <authorList>
            <consortium name="Aspergillus chevalieri M1 genome sequencing consortium"/>
            <person name="Kazuki M."/>
            <person name="Futagami T."/>
        </authorList>
    </citation>
    <scope>NUCLEOTIDE SEQUENCE</scope>
    <source>
        <strain evidence="2">M1</strain>
    </source>
</reference>
<dbReference type="EMBL" id="AP024418">
    <property type="protein sequence ID" value="BCR87174.1"/>
    <property type="molecule type" value="Genomic_DNA"/>
</dbReference>
<dbReference type="InterPro" id="IPR011990">
    <property type="entry name" value="TPR-like_helical_dom_sf"/>
</dbReference>
<name>A0A7R7VNH4_ASPCH</name>